<dbReference type="SUPFAM" id="SSF55797">
    <property type="entry name" value="PR-1-like"/>
    <property type="match status" value="1"/>
</dbReference>
<dbReference type="InterPro" id="IPR035940">
    <property type="entry name" value="CAP_sf"/>
</dbReference>
<dbReference type="PROSITE" id="PS51257">
    <property type="entry name" value="PROKAR_LIPOPROTEIN"/>
    <property type="match status" value="1"/>
</dbReference>
<dbReference type="Pfam" id="PF00188">
    <property type="entry name" value="CAP"/>
    <property type="match status" value="1"/>
</dbReference>
<dbReference type="AlphaFoldDB" id="A0A1I5VYE8"/>
<reference evidence="2 3" key="1">
    <citation type="submission" date="2016-10" db="EMBL/GenBank/DDBJ databases">
        <authorList>
            <person name="de Groot N.N."/>
        </authorList>
    </citation>
    <scope>NUCLEOTIDE SEQUENCE [LARGE SCALE GENOMIC DNA]</scope>
    <source>
        <strain evidence="2 3">DSM 28286</strain>
    </source>
</reference>
<sequence length="224" mass="24977">MFHVKQILSIFLLLIAFSCKSQKTLLFREAELPKPEMNDQEIIQWNKAQPGFNRLSEPEKNFLYWVNYSRKNPKGFFESAVMPVVKTYPQLKGANLISLEKDLKSGASLALLQINPALMKMSEAHAKDITSSNANPSHNSTNGETFIDRFKKVGLKNCGGENISYGGGEADPLFMLVMLYLDINVSNLGHRKALMNSSFVNTGISIAKYANGNTFLVEDFACAQ</sequence>
<accession>A0A1I5VYE8</accession>
<dbReference type="Proteomes" id="UP000199031">
    <property type="component" value="Unassembled WGS sequence"/>
</dbReference>
<evidence type="ECO:0000313" key="2">
    <source>
        <dbReference type="EMBL" id="SFQ12481.1"/>
    </source>
</evidence>
<dbReference type="InterPro" id="IPR014044">
    <property type="entry name" value="CAP_dom"/>
</dbReference>
<dbReference type="PANTHER" id="PTHR31157:SF1">
    <property type="entry name" value="SCP DOMAIN-CONTAINING PROTEIN"/>
    <property type="match status" value="1"/>
</dbReference>
<dbReference type="EMBL" id="FOXQ01000005">
    <property type="protein sequence ID" value="SFQ12481.1"/>
    <property type="molecule type" value="Genomic_DNA"/>
</dbReference>
<organism evidence="2 3">
    <name type="scientific">Parafilimonas terrae</name>
    <dbReference type="NCBI Taxonomy" id="1465490"/>
    <lineage>
        <taxon>Bacteria</taxon>
        <taxon>Pseudomonadati</taxon>
        <taxon>Bacteroidota</taxon>
        <taxon>Chitinophagia</taxon>
        <taxon>Chitinophagales</taxon>
        <taxon>Chitinophagaceae</taxon>
        <taxon>Parafilimonas</taxon>
    </lineage>
</organism>
<name>A0A1I5VYE8_9BACT</name>
<proteinExistence type="predicted"/>
<dbReference type="OrthoDB" id="7550377at2"/>
<dbReference type="STRING" id="1465490.SAMN05444277_105260"/>
<protein>
    <submittedName>
        <fullName evidence="2">Cysteine-rich secretory protein family protein</fullName>
    </submittedName>
</protein>
<dbReference type="CDD" id="cd05379">
    <property type="entry name" value="CAP_bacterial"/>
    <property type="match status" value="1"/>
</dbReference>
<evidence type="ECO:0000259" key="1">
    <source>
        <dbReference type="Pfam" id="PF00188"/>
    </source>
</evidence>
<evidence type="ECO:0000313" key="3">
    <source>
        <dbReference type="Proteomes" id="UP000199031"/>
    </source>
</evidence>
<gene>
    <name evidence="2" type="ORF">SAMN05444277_105260</name>
</gene>
<keyword evidence="3" id="KW-1185">Reference proteome</keyword>
<dbReference type="Gene3D" id="3.40.33.10">
    <property type="entry name" value="CAP"/>
    <property type="match status" value="1"/>
</dbReference>
<feature type="domain" description="SCP" evidence="1">
    <location>
        <begin position="105"/>
        <end position="219"/>
    </location>
</feature>
<dbReference type="PANTHER" id="PTHR31157">
    <property type="entry name" value="SCP DOMAIN-CONTAINING PROTEIN"/>
    <property type="match status" value="1"/>
</dbReference>